<dbReference type="InterPro" id="IPR051786">
    <property type="entry name" value="ASN_synthetase/amidase"/>
</dbReference>
<evidence type="ECO:0000313" key="10">
    <source>
        <dbReference type="EMBL" id="WRP15653.1"/>
    </source>
</evidence>
<dbReference type="CDD" id="cd00712">
    <property type="entry name" value="AsnB"/>
    <property type="match status" value="1"/>
</dbReference>
<dbReference type="Proteomes" id="UP001333102">
    <property type="component" value="Chromosome"/>
</dbReference>
<evidence type="ECO:0000256" key="1">
    <source>
        <dbReference type="ARBA" id="ARBA00005187"/>
    </source>
</evidence>
<dbReference type="Pfam" id="PF00733">
    <property type="entry name" value="Asn_synthase"/>
    <property type="match status" value="1"/>
</dbReference>
<comment type="catalytic activity">
    <reaction evidence="8">
        <text>L-aspartate + L-glutamine + ATP + H2O = L-asparagine + L-glutamate + AMP + diphosphate + H(+)</text>
        <dbReference type="Rhea" id="RHEA:12228"/>
        <dbReference type="ChEBI" id="CHEBI:15377"/>
        <dbReference type="ChEBI" id="CHEBI:15378"/>
        <dbReference type="ChEBI" id="CHEBI:29985"/>
        <dbReference type="ChEBI" id="CHEBI:29991"/>
        <dbReference type="ChEBI" id="CHEBI:30616"/>
        <dbReference type="ChEBI" id="CHEBI:33019"/>
        <dbReference type="ChEBI" id="CHEBI:58048"/>
        <dbReference type="ChEBI" id="CHEBI:58359"/>
        <dbReference type="ChEBI" id="CHEBI:456215"/>
        <dbReference type="EC" id="6.3.5.4"/>
    </reaction>
</comment>
<keyword evidence="6" id="KW-0028">Amino-acid biosynthesis</keyword>
<keyword evidence="6" id="KW-0061">Asparagine biosynthesis</keyword>
<dbReference type="PIRSF" id="PIRSF001589">
    <property type="entry name" value="Asn_synthetase_glu-h"/>
    <property type="match status" value="1"/>
</dbReference>
<dbReference type="NCBIfam" id="TIGR01536">
    <property type="entry name" value="asn_synth_AEB"/>
    <property type="match status" value="1"/>
</dbReference>
<feature type="domain" description="Glutamine amidotransferase type-2" evidence="9">
    <location>
        <begin position="2"/>
        <end position="216"/>
    </location>
</feature>
<keyword evidence="5" id="KW-0067">ATP-binding</keyword>
<name>A0ABZ1BSR1_9FIRM</name>
<evidence type="ECO:0000313" key="11">
    <source>
        <dbReference type="Proteomes" id="UP001333102"/>
    </source>
</evidence>
<dbReference type="PANTHER" id="PTHR43284:SF1">
    <property type="entry name" value="ASPARAGINE SYNTHETASE"/>
    <property type="match status" value="1"/>
</dbReference>
<dbReference type="SUPFAM" id="SSF52402">
    <property type="entry name" value="Adenine nucleotide alpha hydrolases-like"/>
    <property type="match status" value="1"/>
</dbReference>
<evidence type="ECO:0000256" key="3">
    <source>
        <dbReference type="ARBA" id="ARBA00012737"/>
    </source>
</evidence>
<dbReference type="CDD" id="cd01991">
    <property type="entry name" value="Asn_synthase_B_C"/>
    <property type="match status" value="1"/>
</dbReference>
<proteinExistence type="inferred from homology"/>
<dbReference type="SUPFAM" id="SSF56235">
    <property type="entry name" value="N-terminal nucleophile aminohydrolases (Ntn hydrolases)"/>
    <property type="match status" value="1"/>
</dbReference>
<evidence type="ECO:0000256" key="7">
    <source>
        <dbReference type="ARBA" id="ARBA00022962"/>
    </source>
</evidence>
<dbReference type="EMBL" id="CP141614">
    <property type="protein sequence ID" value="WRP15653.1"/>
    <property type="molecule type" value="Genomic_DNA"/>
</dbReference>
<dbReference type="RefSeq" id="WP_324670059.1">
    <property type="nucleotide sequence ID" value="NZ_CP141614.1"/>
</dbReference>
<dbReference type="Pfam" id="PF13537">
    <property type="entry name" value="GATase_7"/>
    <property type="match status" value="1"/>
</dbReference>
<keyword evidence="7" id="KW-0315">Glutamine amidotransferase</keyword>
<keyword evidence="10" id="KW-0436">Ligase</keyword>
<comment type="pathway">
    <text evidence="1">Amino-acid biosynthesis; L-asparagine biosynthesis; L-asparagine from L-aspartate (L-Gln route): step 1/1.</text>
</comment>
<keyword evidence="11" id="KW-1185">Reference proteome</keyword>
<gene>
    <name evidence="10" type="primary">asnB</name>
    <name evidence="10" type="ORF">VLY81_05680</name>
</gene>
<dbReference type="InterPro" id="IPR001962">
    <property type="entry name" value="Asn_synthase"/>
</dbReference>
<organism evidence="10 11">
    <name type="scientific">Geochorda subterranea</name>
    <dbReference type="NCBI Taxonomy" id="3109564"/>
    <lineage>
        <taxon>Bacteria</taxon>
        <taxon>Bacillati</taxon>
        <taxon>Bacillota</taxon>
        <taxon>Limnochordia</taxon>
        <taxon>Limnochordales</taxon>
        <taxon>Geochordaceae</taxon>
        <taxon>Geochorda</taxon>
    </lineage>
</organism>
<dbReference type="EC" id="6.3.5.4" evidence="3"/>
<evidence type="ECO:0000256" key="6">
    <source>
        <dbReference type="ARBA" id="ARBA00022888"/>
    </source>
</evidence>
<evidence type="ECO:0000259" key="9">
    <source>
        <dbReference type="PROSITE" id="PS51278"/>
    </source>
</evidence>
<evidence type="ECO:0000256" key="4">
    <source>
        <dbReference type="ARBA" id="ARBA00022741"/>
    </source>
</evidence>
<keyword evidence="4" id="KW-0547">Nucleotide-binding</keyword>
<dbReference type="GO" id="GO:0004066">
    <property type="term" value="F:asparagine synthase (glutamine-hydrolyzing) activity"/>
    <property type="evidence" value="ECO:0007669"/>
    <property type="project" value="UniProtKB-EC"/>
</dbReference>
<dbReference type="InterPro" id="IPR017932">
    <property type="entry name" value="GATase_2_dom"/>
</dbReference>
<evidence type="ECO:0000256" key="2">
    <source>
        <dbReference type="ARBA" id="ARBA00005752"/>
    </source>
</evidence>
<sequence length="630" mass="70779">MCGVAGWVDFGRDLTGLREQVEAMGATLACRGPDACGLWVSPHAVLAHRRLVVLDPQGGQQPMARDRDGRRYVIVYNGELYNTDEIRAELASRGWRFRGYSDTEALLLAYVEWGPACLARFNGIFAFAIWDEASRRLFMARDRLGVKPLFYAEREGGLLFGSELKALLAHPLVPPEVDAEGLAEVLVMGPARTPGHGVFRGVHELKPGWWLSFEPDVPVGSSGPVRQPQGRLVCRRYWALESRPHPDDLRTTVATVRGLLEDSVRRQLISDVPVCTLLSGGLDSSGISALAARVYRERALPPLRTFSVDYEDNDRHFRSSEFQPDADGPWVQRVSAWLGTVHRRVLIGAEALVEALDQAVVARDLPGMADIDASLLLFAREVKREATVALSGECADEIFGGYPWFWREEDLRADAFPWTRRLDARLRLLAADVAEAIQPRLYLERRYREALEEVPRLAGEPPDQARLREVAYLSLTRFMPTLLDRKDRMTMAVGLEARVPYCDHRLVEYVWNAPWSMKTCDGQPKGLLRRALAGVLPDDVLARRKSPYPKTHHPAYAAAVRRRLQQVLADPASPLLPLVDMGQVRALAEGDGRALDVPWWGQLMTGPQMMAYLVQLDTWLRRYRVSLRIG</sequence>
<dbReference type="InterPro" id="IPR029055">
    <property type="entry name" value="Ntn_hydrolases_N"/>
</dbReference>
<accession>A0ABZ1BSR1</accession>
<dbReference type="Gene3D" id="3.60.20.10">
    <property type="entry name" value="Glutamine Phosphoribosylpyrophosphate, subunit 1, domain 1"/>
    <property type="match status" value="1"/>
</dbReference>
<evidence type="ECO:0000256" key="5">
    <source>
        <dbReference type="ARBA" id="ARBA00022840"/>
    </source>
</evidence>
<comment type="similarity">
    <text evidence="2">Belongs to the asparagine synthetase family.</text>
</comment>
<dbReference type="InterPro" id="IPR014729">
    <property type="entry name" value="Rossmann-like_a/b/a_fold"/>
</dbReference>
<evidence type="ECO:0000256" key="8">
    <source>
        <dbReference type="ARBA" id="ARBA00048741"/>
    </source>
</evidence>
<dbReference type="PROSITE" id="PS51278">
    <property type="entry name" value="GATASE_TYPE_2"/>
    <property type="match status" value="1"/>
</dbReference>
<dbReference type="Gene3D" id="3.40.50.620">
    <property type="entry name" value="HUPs"/>
    <property type="match status" value="1"/>
</dbReference>
<reference evidence="11" key="1">
    <citation type="submission" date="2023-12" db="EMBL/GenBank/DDBJ databases">
        <title>Novel isolates from deep terrestrial aquifers shed light on the physiology and ecology of the class Limnochordia.</title>
        <authorList>
            <person name="Karnachuk O.V."/>
            <person name="Lukina A.P."/>
            <person name="Avakyan M.R."/>
            <person name="Kadnikov V."/>
            <person name="Begmatov S."/>
            <person name="Beletsky A.V."/>
            <person name="Mardanov A.V."/>
            <person name="Ravin N.V."/>
        </authorList>
    </citation>
    <scope>NUCLEOTIDE SEQUENCE [LARGE SCALE GENOMIC DNA]</scope>
    <source>
        <strain evidence="11">LN</strain>
    </source>
</reference>
<dbReference type="PANTHER" id="PTHR43284">
    <property type="entry name" value="ASPARAGINE SYNTHETASE (GLUTAMINE-HYDROLYZING)"/>
    <property type="match status" value="1"/>
</dbReference>
<dbReference type="InterPro" id="IPR033738">
    <property type="entry name" value="AsnB_N"/>
</dbReference>
<dbReference type="InterPro" id="IPR006426">
    <property type="entry name" value="Asn_synth_AEB"/>
</dbReference>
<protein>
    <recommendedName>
        <fullName evidence="3">asparagine synthase (glutamine-hydrolyzing)</fullName>
        <ecNumber evidence="3">6.3.5.4</ecNumber>
    </recommendedName>
</protein>